<feature type="transmembrane region" description="Helical" evidence="1">
    <location>
        <begin position="100"/>
        <end position="120"/>
    </location>
</feature>
<evidence type="ECO:0008006" key="4">
    <source>
        <dbReference type="Google" id="ProtNLM"/>
    </source>
</evidence>
<accession>A0A1I1SFS9</accession>
<dbReference type="RefSeq" id="WP_149753961.1">
    <property type="nucleotide sequence ID" value="NZ_FOMS01000001.1"/>
</dbReference>
<feature type="transmembrane region" description="Helical" evidence="1">
    <location>
        <begin position="12"/>
        <end position="32"/>
    </location>
</feature>
<gene>
    <name evidence="2" type="ORF">SAMN04515678_101146</name>
</gene>
<keyword evidence="3" id="KW-1185">Reference proteome</keyword>
<keyword evidence="1" id="KW-0812">Transmembrane</keyword>
<dbReference type="EMBL" id="FOMS01000001">
    <property type="protein sequence ID" value="SFD45327.1"/>
    <property type="molecule type" value="Genomic_DNA"/>
</dbReference>
<feature type="transmembrane region" description="Helical" evidence="1">
    <location>
        <begin position="74"/>
        <end position="94"/>
    </location>
</feature>
<sequence>MPDFRTACHIHAAVFAALFAIYVVLPGLPLAAFDQTATPGAQLAIRRSGVVLLGIAVILMLVRNTGPSPERRAIVLGVVVIWAGLALFGVQAILRGVAGWTAWGTVAVELSLAALMVPHLRARRTEG</sequence>
<evidence type="ECO:0000256" key="1">
    <source>
        <dbReference type="SAM" id="Phobius"/>
    </source>
</evidence>
<keyword evidence="1" id="KW-0472">Membrane</keyword>
<feature type="transmembrane region" description="Helical" evidence="1">
    <location>
        <begin position="44"/>
        <end position="62"/>
    </location>
</feature>
<dbReference type="Proteomes" id="UP000325289">
    <property type="component" value="Unassembled WGS sequence"/>
</dbReference>
<protein>
    <recommendedName>
        <fullName evidence="4">DUF4345 domain-containing protein</fullName>
    </recommendedName>
</protein>
<organism evidence="2 3">
    <name type="scientific">Roseivivax sediminis</name>
    <dbReference type="NCBI Taxonomy" id="936889"/>
    <lineage>
        <taxon>Bacteria</taxon>
        <taxon>Pseudomonadati</taxon>
        <taxon>Pseudomonadota</taxon>
        <taxon>Alphaproteobacteria</taxon>
        <taxon>Rhodobacterales</taxon>
        <taxon>Roseobacteraceae</taxon>
        <taxon>Roseivivax</taxon>
    </lineage>
</organism>
<dbReference type="OrthoDB" id="7866367at2"/>
<dbReference type="AlphaFoldDB" id="A0A1I1SFS9"/>
<evidence type="ECO:0000313" key="3">
    <source>
        <dbReference type="Proteomes" id="UP000325289"/>
    </source>
</evidence>
<proteinExistence type="predicted"/>
<reference evidence="2 3" key="1">
    <citation type="submission" date="2016-10" db="EMBL/GenBank/DDBJ databases">
        <authorList>
            <person name="Varghese N."/>
            <person name="Submissions S."/>
        </authorList>
    </citation>
    <scope>NUCLEOTIDE SEQUENCE [LARGE SCALE GENOMIC DNA]</scope>
    <source>
        <strain evidence="3">YIM D21,KCTC 23444,ACCC 10710</strain>
    </source>
</reference>
<keyword evidence="1" id="KW-1133">Transmembrane helix</keyword>
<evidence type="ECO:0000313" key="2">
    <source>
        <dbReference type="EMBL" id="SFD45327.1"/>
    </source>
</evidence>
<name>A0A1I1SFS9_9RHOB</name>